<feature type="region of interest" description="Disordered" evidence="1">
    <location>
        <begin position="54"/>
        <end position="250"/>
    </location>
</feature>
<feature type="region of interest" description="Disordered" evidence="1">
    <location>
        <begin position="511"/>
        <end position="558"/>
    </location>
</feature>
<feature type="compositionally biased region" description="Polar residues" evidence="1">
    <location>
        <begin position="166"/>
        <end position="250"/>
    </location>
</feature>
<feature type="compositionally biased region" description="Polar residues" evidence="1">
    <location>
        <begin position="66"/>
        <end position="86"/>
    </location>
</feature>
<keyword evidence="2" id="KW-0812">Transmembrane</keyword>
<keyword evidence="3" id="KW-0732">Signal</keyword>
<dbReference type="WBParaSite" id="HCON_00035860-00001">
    <property type="protein sequence ID" value="HCON_00035860-00001"/>
    <property type="gene ID" value="HCON_00035860"/>
</dbReference>
<keyword evidence="2" id="KW-1133">Transmembrane helix</keyword>
<evidence type="ECO:0000256" key="3">
    <source>
        <dbReference type="SAM" id="SignalP"/>
    </source>
</evidence>
<evidence type="ECO:0000313" key="4">
    <source>
        <dbReference type="Proteomes" id="UP000025227"/>
    </source>
</evidence>
<protein>
    <submittedName>
        <fullName evidence="5">SH3 domain-containing protein</fullName>
    </submittedName>
</protein>
<reference evidence="5" key="1">
    <citation type="submission" date="2020-12" db="UniProtKB">
        <authorList>
            <consortium name="WormBaseParasite"/>
        </authorList>
    </citation>
    <scope>IDENTIFICATION</scope>
    <source>
        <strain evidence="5">MHco3</strain>
    </source>
</reference>
<feature type="signal peptide" evidence="3">
    <location>
        <begin position="1"/>
        <end position="24"/>
    </location>
</feature>
<accession>A0A7I4Y287</accession>
<proteinExistence type="predicted"/>
<feature type="transmembrane region" description="Helical" evidence="2">
    <location>
        <begin position="444"/>
        <end position="465"/>
    </location>
</feature>
<feature type="chain" id="PRO_5029848612" evidence="3">
    <location>
        <begin position="25"/>
        <end position="587"/>
    </location>
</feature>
<feature type="compositionally biased region" description="Polar residues" evidence="1">
    <location>
        <begin position="97"/>
        <end position="148"/>
    </location>
</feature>
<dbReference type="AlphaFoldDB" id="A0A7I4Y287"/>
<feature type="compositionally biased region" description="Acidic residues" evidence="1">
    <location>
        <begin position="289"/>
        <end position="299"/>
    </location>
</feature>
<dbReference type="Proteomes" id="UP000025227">
    <property type="component" value="Unplaced"/>
</dbReference>
<feature type="region of interest" description="Disordered" evidence="1">
    <location>
        <begin position="289"/>
        <end position="314"/>
    </location>
</feature>
<keyword evidence="2" id="KW-0472">Membrane</keyword>
<keyword evidence="4" id="KW-1185">Reference proteome</keyword>
<organism evidence="4 5">
    <name type="scientific">Haemonchus contortus</name>
    <name type="common">Barber pole worm</name>
    <dbReference type="NCBI Taxonomy" id="6289"/>
    <lineage>
        <taxon>Eukaryota</taxon>
        <taxon>Metazoa</taxon>
        <taxon>Ecdysozoa</taxon>
        <taxon>Nematoda</taxon>
        <taxon>Chromadorea</taxon>
        <taxon>Rhabditida</taxon>
        <taxon>Rhabditina</taxon>
        <taxon>Rhabditomorpha</taxon>
        <taxon>Strongyloidea</taxon>
        <taxon>Trichostrongylidae</taxon>
        <taxon>Haemonchus</taxon>
    </lineage>
</organism>
<dbReference type="OrthoDB" id="10564411at2759"/>
<feature type="compositionally biased region" description="Acidic residues" evidence="1">
    <location>
        <begin position="153"/>
        <end position="162"/>
    </location>
</feature>
<evidence type="ECO:0000313" key="5">
    <source>
        <dbReference type="WBParaSite" id="HCON_00035860-00001"/>
    </source>
</evidence>
<name>A0A7I4Y287_HAECO</name>
<evidence type="ECO:0000256" key="2">
    <source>
        <dbReference type="SAM" id="Phobius"/>
    </source>
</evidence>
<evidence type="ECO:0000256" key="1">
    <source>
        <dbReference type="SAM" id="MobiDB-lite"/>
    </source>
</evidence>
<sequence>MRRLSLSHLGLYGWYCISILEVVAVKESTDTEPSLQEQDTLNPISAETDLNSNFSTQMLPLGGTGNFSEQDYGNTTSYPLNTTSATVDEDSSKSNDTDSYPLNTTLVTSGEDSSSLNDTASHPLNTTLVPSGEDSSNLNDTASYQKNTILVAPDDDSPDSDDTTSYPLNTTSASTGDESSELNNTTSNPPETTLAASGEDYSSLNDTNSYSRNTTSAVTEEESSNLNDTTSYPLNTTSVTTEEGSSNLNDTTLQPLETTLAMADEDFSNLKDSTFDMLNTTLTTLAIQDGEEDNSDLMSDDSFPPDDANRTTDGAFLDIGSNTSQPLDEASAGADDLYSYLLNNTSQSLDEASNATEDEFSDYGNDSLPLGEVSDASNTTDDDYSGFENVTLYPVDASDDGPLHKFDQDNFHWAWNLTTKPHNVSNITDDDYTDPEYDTFGRDLALVIGILIFLLLCIIVAYAAYKEISYARKPPPARQRSTQPYGDDVLNEFAPGPGAGMPGMYQFDPEPINNARRGQGMPQQGAGQGSRPASAEHTRQARSVGMSDAPKRNRVPSLEPDIVIENQDPPVIICGNEDVQFILGAGR</sequence>